<dbReference type="EMBL" id="DS113310">
    <property type="protein sequence ID" value="EAY11945.1"/>
    <property type="molecule type" value="Genomic_DNA"/>
</dbReference>
<organism evidence="2 3">
    <name type="scientific">Trichomonas vaginalis (strain ATCC PRA-98 / G3)</name>
    <dbReference type="NCBI Taxonomy" id="412133"/>
    <lineage>
        <taxon>Eukaryota</taxon>
        <taxon>Metamonada</taxon>
        <taxon>Parabasalia</taxon>
        <taxon>Trichomonadida</taxon>
        <taxon>Trichomonadidae</taxon>
        <taxon>Trichomonas</taxon>
    </lineage>
</organism>
<dbReference type="KEGG" id="tva:4769904"/>
<evidence type="ECO:0000313" key="2">
    <source>
        <dbReference type="EMBL" id="EAY11945.1"/>
    </source>
</evidence>
<dbReference type="VEuPathDB" id="TrichDB:TVAGG3_0337560"/>
<reference evidence="2" key="1">
    <citation type="submission" date="2006-10" db="EMBL/GenBank/DDBJ databases">
        <authorList>
            <person name="Amadeo P."/>
            <person name="Zhao Q."/>
            <person name="Wortman J."/>
            <person name="Fraser-Liggett C."/>
            <person name="Carlton J."/>
        </authorList>
    </citation>
    <scope>NUCLEOTIDE SEQUENCE</scope>
    <source>
        <strain evidence="2">G3</strain>
    </source>
</reference>
<keyword evidence="3" id="KW-1185">Reference proteome</keyword>
<evidence type="ECO:0000313" key="3">
    <source>
        <dbReference type="Proteomes" id="UP000001542"/>
    </source>
</evidence>
<accession>A2E5Y8</accession>
<gene>
    <name evidence="2" type="ORF">TVAG_399500</name>
</gene>
<evidence type="ECO:0000256" key="1">
    <source>
        <dbReference type="SAM" id="MobiDB-lite"/>
    </source>
</evidence>
<name>A2E5Y8_TRIV3</name>
<feature type="compositionally biased region" description="Polar residues" evidence="1">
    <location>
        <begin position="102"/>
        <end position="121"/>
    </location>
</feature>
<proteinExistence type="predicted"/>
<dbReference type="Proteomes" id="UP000001542">
    <property type="component" value="Unassembled WGS sequence"/>
</dbReference>
<reference evidence="2" key="2">
    <citation type="journal article" date="2007" name="Science">
        <title>Draft genome sequence of the sexually transmitted pathogen Trichomonas vaginalis.</title>
        <authorList>
            <person name="Carlton J.M."/>
            <person name="Hirt R.P."/>
            <person name="Silva J.C."/>
            <person name="Delcher A.L."/>
            <person name="Schatz M."/>
            <person name="Zhao Q."/>
            <person name="Wortman J.R."/>
            <person name="Bidwell S.L."/>
            <person name="Alsmark U.C.M."/>
            <person name="Besteiro S."/>
            <person name="Sicheritz-Ponten T."/>
            <person name="Noel C.J."/>
            <person name="Dacks J.B."/>
            <person name="Foster P.G."/>
            <person name="Simillion C."/>
            <person name="Van de Peer Y."/>
            <person name="Miranda-Saavedra D."/>
            <person name="Barton G.J."/>
            <person name="Westrop G.D."/>
            <person name="Mueller S."/>
            <person name="Dessi D."/>
            <person name="Fiori P.L."/>
            <person name="Ren Q."/>
            <person name="Paulsen I."/>
            <person name="Zhang H."/>
            <person name="Bastida-Corcuera F.D."/>
            <person name="Simoes-Barbosa A."/>
            <person name="Brown M.T."/>
            <person name="Hayes R.D."/>
            <person name="Mukherjee M."/>
            <person name="Okumura C.Y."/>
            <person name="Schneider R."/>
            <person name="Smith A.J."/>
            <person name="Vanacova S."/>
            <person name="Villalvazo M."/>
            <person name="Haas B.J."/>
            <person name="Pertea M."/>
            <person name="Feldblyum T.V."/>
            <person name="Utterback T.R."/>
            <person name="Shu C.L."/>
            <person name="Osoegawa K."/>
            <person name="de Jong P.J."/>
            <person name="Hrdy I."/>
            <person name="Horvathova L."/>
            <person name="Zubacova Z."/>
            <person name="Dolezal P."/>
            <person name="Malik S.B."/>
            <person name="Logsdon J.M. Jr."/>
            <person name="Henze K."/>
            <person name="Gupta A."/>
            <person name="Wang C.C."/>
            <person name="Dunne R.L."/>
            <person name="Upcroft J.A."/>
            <person name="Upcroft P."/>
            <person name="White O."/>
            <person name="Salzberg S.L."/>
            <person name="Tang P."/>
            <person name="Chiu C.-H."/>
            <person name="Lee Y.-S."/>
            <person name="Embley T.M."/>
            <person name="Coombs G.H."/>
            <person name="Mottram J.C."/>
            <person name="Tachezy J."/>
            <person name="Fraser-Liggett C.M."/>
            <person name="Johnson P.J."/>
        </authorList>
    </citation>
    <scope>NUCLEOTIDE SEQUENCE [LARGE SCALE GENOMIC DNA]</scope>
    <source>
        <strain evidence="2">G3</strain>
    </source>
</reference>
<dbReference type="InParanoid" id="A2E5Y8"/>
<dbReference type="AlphaFoldDB" id="A2E5Y8"/>
<feature type="region of interest" description="Disordered" evidence="1">
    <location>
        <begin position="99"/>
        <end position="121"/>
    </location>
</feature>
<feature type="compositionally biased region" description="Polar residues" evidence="1">
    <location>
        <begin position="25"/>
        <end position="35"/>
    </location>
</feature>
<feature type="region of interest" description="Disordered" evidence="1">
    <location>
        <begin position="25"/>
        <end position="45"/>
    </location>
</feature>
<sequence>MSKRNPPPGDPGLKELQAIFNEVTRNPTQSQQNQKGVAFDLQDNDNQDDVPLFLKDMTPKESDSFLYTNSTGISPLLYKQTNNDYGNWLKNLKSPHLFPVNEETTPNQQSKGTTSRNPNSVFASPLLSARSGLNSARKVKTTIFTVISAKENRTNT</sequence>
<protein>
    <submittedName>
        <fullName evidence="2">Uncharacterized protein</fullName>
    </submittedName>
</protein>
<dbReference type="VEuPathDB" id="TrichDB:TVAG_399500"/>